<dbReference type="RefSeq" id="WP_074691443.1">
    <property type="nucleotide sequence ID" value="NZ_BSRA01000004.1"/>
</dbReference>
<gene>
    <name evidence="3" type="ORF">Heshes_09180</name>
    <name evidence="4" type="ORF">SAMN04489725_102112</name>
</gene>
<dbReference type="InterPro" id="IPR050963">
    <property type="entry name" value="Sirohydro_Cobaltochel/CbiX"/>
</dbReference>
<keyword evidence="1" id="KW-0479">Metal-binding</keyword>
<keyword evidence="5" id="KW-1185">Reference proteome</keyword>
<reference evidence="4" key="1">
    <citation type="submission" date="2016-10" db="EMBL/GenBank/DDBJ databases">
        <authorList>
            <person name="de Groot N.N."/>
        </authorList>
    </citation>
    <scope>NUCLEOTIDE SEQUENCE [LARGE SCALE GENOMIC DNA]</scope>
    <source>
        <strain evidence="4">DSM 12489</strain>
    </source>
</reference>
<dbReference type="GO" id="GO:0046872">
    <property type="term" value="F:metal ion binding"/>
    <property type="evidence" value="ECO:0007669"/>
    <property type="project" value="UniProtKB-KW"/>
</dbReference>
<dbReference type="SUPFAM" id="SSF53800">
    <property type="entry name" value="Chelatase"/>
    <property type="match status" value="1"/>
</dbReference>
<dbReference type="EMBL" id="BSRA01000004">
    <property type="protein sequence ID" value="GLV13234.1"/>
    <property type="molecule type" value="Genomic_DNA"/>
</dbReference>
<dbReference type="Proteomes" id="UP000182589">
    <property type="component" value="Unassembled WGS sequence"/>
</dbReference>
<dbReference type="Gene3D" id="3.40.50.1400">
    <property type="match status" value="2"/>
</dbReference>
<dbReference type="CDD" id="cd03416">
    <property type="entry name" value="CbiX_SirB_N"/>
    <property type="match status" value="1"/>
</dbReference>
<evidence type="ECO:0000313" key="3">
    <source>
        <dbReference type="EMBL" id="GLV13234.1"/>
    </source>
</evidence>
<organism evidence="4 5">
    <name type="scientific">Alicyclobacillus hesperidum</name>
    <dbReference type="NCBI Taxonomy" id="89784"/>
    <lineage>
        <taxon>Bacteria</taxon>
        <taxon>Bacillati</taxon>
        <taxon>Bacillota</taxon>
        <taxon>Bacilli</taxon>
        <taxon>Bacillales</taxon>
        <taxon>Alicyclobacillaceae</taxon>
        <taxon>Alicyclobacillus</taxon>
    </lineage>
</organism>
<keyword evidence="2" id="KW-0456">Lyase</keyword>
<evidence type="ECO:0000256" key="2">
    <source>
        <dbReference type="ARBA" id="ARBA00023239"/>
    </source>
</evidence>
<accession>A0A1H2R056</accession>
<name>A0A1H2R056_9BACL</name>
<dbReference type="InterPro" id="IPR002762">
    <property type="entry name" value="CbiX-like"/>
</dbReference>
<proteinExistence type="predicted"/>
<reference evidence="5" key="2">
    <citation type="submission" date="2016-10" db="EMBL/GenBank/DDBJ databases">
        <authorList>
            <person name="Varghese N."/>
        </authorList>
    </citation>
    <scope>NUCLEOTIDE SEQUENCE [LARGE SCALE GENOMIC DNA]</scope>
    <source>
        <strain evidence="5">DSM 12489</strain>
    </source>
</reference>
<evidence type="ECO:0000256" key="1">
    <source>
        <dbReference type="ARBA" id="ARBA00022723"/>
    </source>
</evidence>
<sequence>MKPGVLFIGHGTRRRHGVVEWLTFVRQVVAWVPNGGSRMTCAFVEIEPPTIEDALRKLAAAGADQILAVPLLLFAAGHMHIDIPRAFALAENDLHDLPIRLLKPFGDEPEFVDVASLRVREALGLWSKAPDESAIVLLGRGNREPSAQQAFAQVARSVAQRVVPWRLETAYLAGTGCSLEQVLDALWVEGVRNVAVVPFLWFSGWLTDTLPTRVGKWASAHPGADVRIGRHLGGHPLLAQAVARQIQAHM</sequence>
<dbReference type="PANTHER" id="PTHR33542:SF3">
    <property type="entry name" value="SIROHYDROCHLORIN FERROCHELATASE, CHLOROPLASTIC"/>
    <property type="match status" value="1"/>
</dbReference>
<dbReference type="PANTHER" id="PTHR33542">
    <property type="entry name" value="SIROHYDROCHLORIN FERROCHELATASE, CHLOROPLASTIC"/>
    <property type="match status" value="1"/>
</dbReference>
<dbReference type="AlphaFoldDB" id="A0A1H2R056"/>
<evidence type="ECO:0000313" key="4">
    <source>
        <dbReference type="EMBL" id="SDW12725.1"/>
    </source>
</evidence>
<reference evidence="3" key="3">
    <citation type="submission" date="2023-02" db="EMBL/GenBank/DDBJ databases">
        <title>Proposal of a novel subspecies: Alicyclobacillus hesperidum subspecies aegle.</title>
        <authorList>
            <person name="Goto K."/>
            <person name="Fujii T."/>
            <person name="Yasui K."/>
            <person name="Mochida K."/>
            <person name="Kato-Tanaka Y."/>
            <person name="Morohoshi S."/>
            <person name="An S.Y."/>
            <person name="Kasai H."/>
            <person name="Yokota A."/>
        </authorList>
    </citation>
    <scope>NUCLEOTIDE SEQUENCE</scope>
    <source>
        <strain evidence="3">DSM 12766</strain>
    </source>
</reference>
<dbReference type="EMBL" id="FNOJ01000002">
    <property type="protein sequence ID" value="SDW12725.1"/>
    <property type="molecule type" value="Genomic_DNA"/>
</dbReference>
<dbReference type="Proteomes" id="UP001157137">
    <property type="component" value="Unassembled WGS sequence"/>
</dbReference>
<evidence type="ECO:0000313" key="5">
    <source>
        <dbReference type="Proteomes" id="UP000182589"/>
    </source>
</evidence>
<dbReference type="GO" id="GO:0016829">
    <property type="term" value="F:lyase activity"/>
    <property type="evidence" value="ECO:0007669"/>
    <property type="project" value="UniProtKB-KW"/>
</dbReference>
<dbReference type="STRING" id="89784.SAMN04489725_102112"/>
<dbReference type="Pfam" id="PF01903">
    <property type="entry name" value="CbiX"/>
    <property type="match status" value="2"/>
</dbReference>
<protein>
    <submittedName>
        <fullName evidence="3">Cobalamin biosynthesis protein CbiX</fullName>
    </submittedName>
    <submittedName>
        <fullName evidence="4">Sirohydrochlorin cobaltochelatase</fullName>
    </submittedName>
</protein>